<dbReference type="SMART" id="SM00364">
    <property type="entry name" value="LRR_BAC"/>
    <property type="match status" value="8"/>
</dbReference>
<keyword evidence="6" id="KW-0677">Repeat</keyword>
<keyword evidence="8 12" id="KW-0472">Membrane</keyword>
<gene>
    <name evidence="15" type="ORF">AND_001495</name>
</gene>
<dbReference type="GO" id="GO:0038023">
    <property type="term" value="F:signaling receptor activity"/>
    <property type="evidence" value="ECO:0007669"/>
    <property type="project" value="TreeGrafter"/>
</dbReference>
<organism evidence="15">
    <name type="scientific">Anopheles darlingi</name>
    <name type="common">Mosquito</name>
    <dbReference type="NCBI Taxonomy" id="43151"/>
    <lineage>
        <taxon>Eukaryota</taxon>
        <taxon>Metazoa</taxon>
        <taxon>Ecdysozoa</taxon>
        <taxon>Arthropoda</taxon>
        <taxon>Hexapoda</taxon>
        <taxon>Insecta</taxon>
        <taxon>Pterygota</taxon>
        <taxon>Neoptera</taxon>
        <taxon>Endopterygota</taxon>
        <taxon>Diptera</taxon>
        <taxon>Nematocera</taxon>
        <taxon>Culicoidea</taxon>
        <taxon>Culicidae</taxon>
        <taxon>Anophelinae</taxon>
        <taxon>Anopheles</taxon>
    </lineage>
</organism>
<evidence type="ECO:0000256" key="12">
    <source>
        <dbReference type="SAM" id="Phobius"/>
    </source>
</evidence>
<evidence type="ECO:0000256" key="9">
    <source>
        <dbReference type="ARBA" id="ARBA00023170"/>
    </source>
</evidence>
<evidence type="ECO:0000256" key="10">
    <source>
        <dbReference type="ARBA" id="ARBA00023180"/>
    </source>
</evidence>
<dbReference type="SMART" id="SM00255">
    <property type="entry name" value="TIR"/>
    <property type="match status" value="1"/>
</dbReference>
<keyword evidence="5 13" id="KW-0732">Signal</keyword>
<dbReference type="InterPro" id="IPR000157">
    <property type="entry name" value="TIR_dom"/>
</dbReference>
<dbReference type="PANTHER" id="PTHR24365">
    <property type="entry name" value="TOLL-LIKE RECEPTOR"/>
    <property type="match status" value="1"/>
</dbReference>
<dbReference type="FunFam" id="3.80.10.10:FF:001164">
    <property type="entry name" value="GH01279p"/>
    <property type="match status" value="1"/>
</dbReference>
<sequence length="1162" mass="131270">MNRVRYRPLVVVTATILLAVSSAHCFLTNYRGLDVVGLCSANMRNCSCKSYTGSESEIDCPGDDPTIQLRIEPLQSAEVKCRRKRHHDFSQMPQLAIGETKRLTIDYCPLVANRSILEQMDFLGAMQVKLLSLKNNANGAPLERNHFRGLEALDRLTISNVKLDDVLPDLFAHLPNLTWLDLRESVAKLPPSVFHTLPSLRILDLSLNGIQELLPRQLEKLGELRLLSLWRNELANLSRHVFTGLQQLERLDLSANKLEHLPSELFVGLPNLTELALSNNCLRALPKGLFRANRELKKVKLAFQQTTMETLPPDLFQNLPALEHVDLERIGLVKLPKTVFQGSANIRELSLAANRLQSLPPELLHDQHALQMLDLGSNQLTALSIRLLQNTVELRVLRLSQNRISQISAGLLRSLEKLEQLYLNDNQLHTIGLYAFRNTPNLQTLHLQNNQLTSHSFNMIKTKAKTDTETESAVQAVMQTESAVNIETNTETEMEMEEEADDGVEVFVRDGSAFQYLHNLRDLDLSYNFLSTVFRDLLVNAHNLERLNLTNNNITSLTAANLQFLSQDVLVDLERNRIFEINLADIEQLMELQDNQPGTVEKLERTRTRILLNENPLNCNCIVYTLALYLKHQLSNKVYERLHLVADRLTCQGPEQLHGMLVRDLRPSELLCELDTPSTQIRHCPAACNCFVRPADLGVVVKCNGQGLTQIPTLPNPCSFGYRFIELHVENNNVTELPAIGDNDGWSAVQELYASNNSIEELSPAQLPVGLRVLDLTRNKLTHIAEPLTDWMAQSPTLTAIRLAQNAWVCSCETASLLAFALANHNHIEDFGRIKCADGRAFGATLHSELCSTEPYTAIILMVCMILLIVASMVALLSLLYYNYHLELKVWLFRHGLFRVVEDELDQDKQYDAFLSYSHKDESFVTEHLLPVLERHPLNFKICWHMRDWVPGEMITSQILSSVEKSRRTIIVLSSNFLVSLWGQLEFRTAHLQSMNERRNRVIIIIYDDIGSIDDLEPELRAYLKTNTYVRWGDPWFWDKVRYAMPHPPRAHSKGASGGGLFVRKLQSSVDDKLELIKPTAPQPTAMTADTMASPLSPQPSIPSDPNNSSGKATVSSLPPHQVVINSLHYQHQQQRPQLLIPANGHINGAFLINSNAKQSDV</sequence>
<dbReference type="SMART" id="SM00369">
    <property type="entry name" value="LRR_TYP"/>
    <property type="match status" value="15"/>
</dbReference>
<reference evidence="15 17" key="1">
    <citation type="journal article" date="2010" name="BMC Genomics">
        <title>Combination of measures distinguishes pre-miRNAs from other stem-loops in the genome of the newly sequenced Anopheles darlingi.</title>
        <authorList>
            <person name="Mendes N.D."/>
            <person name="Freitas A.T."/>
            <person name="Vasconcelos A.T."/>
            <person name="Sagot M.F."/>
        </authorList>
    </citation>
    <scope>NUCLEOTIDE SEQUENCE</scope>
</reference>
<keyword evidence="3" id="KW-0433">Leucine-rich repeat</keyword>
<proteinExistence type="inferred from homology"/>
<evidence type="ECO:0000256" key="5">
    <source>
        <dbReference type="ARBA" id="ARBA00022729"/>
    </source>
</evidence>
<dbReference type="PRINTS" id="PR01537">
    <property type="entry name" value="INTRLKN1R1F"/>
</dbReference>
<dbReference type="EMBL" id="ADMH02000394">
    <property type="protein sequence ID" value="ETN66715.1"/>
    <property type="molecule type" value="Genomic_DNA"/>
</dbReference>
<dbReference type="InterPro" id="IPR032675">
    <property type="entry name" value="LRR_dom_sf"/>
</dbReference>
<dbReference type="Pfam" id="PF01463">
    <property type="entry name" value="LRRCT"/>
    <property type="match status" value="1"/>
</dbReference>
<reference evidence="16" key="4">
    <citation type="submission" date="2015-06" db="UniProtKB">
        <authorList>
            <consortium name="EnsemblMetazoa"/>
        </authorList>
    </citation>
    <scope>IDENTIFICATION</scope>
</reference>
<comment type="similarity">
    <text evidence="2">Belongs to the Toll-like receptor family.</text>
</comment>
<feature type="chain" id="PRO_5010156013" evidence="13">
    <location>
        <begin position="26"/>
        <end position="1162"/>
    </location>
</feature>
<feature type="domain" description="TIR" evidence="14">
    <location>
        <begin position="909"/>
        <end position="1045"/>
    </location>
</feature>
<dbReference type="EnsemblMetazoa" id="ADAC001495-RA">
    <property type="protein sequence ID" value="ADAC001495-PA"/>
    <property type="gene ID" value="ADAC001495"/>
</dbReference>
<evidence type="ECO:0000256" key="1">
    <source>
        <dbReference type="ARBA" id="ARBA00004479"/>
    </source>
</evidence>
<dbReference type="GO" id="GO:0002224">
    <property type="term" value="P:toll-like receptor signaling pathway"/>
    <property type="evidence" value="ECO:0007669"/>
    <property type="project" value="TreeGrafter"/>
</dbReference>
<dbReference type="Proteomes" id="UP000000673">
    <property type="component" value="Unassembled WGS sequence"/>
</dbReference>
<dbReference type="GO" id="GO:0005886">
    <property type="term" value="C:plasma membrane"/>
    <property type="evidence" value="ECO:0007669"/>
    <property type="project" value="TreeGrafter"/>
</dbReference>
<dbReference type="VEuPathDB" id="VectorBase:ADAC001495"/>
<dbReference type="Gene3D" id="3.80.10.10">
    <property type="entry name" value="Ribonuclease Inhibitor"/>
    <property type="match status" value="3"/>
</dbReference>
<feature type="signal peptide" evidence="13">
    <location>
        <begin position="1"/>
        <end position="25"/>
    </location>
</feature>
<dbReference type="SUPFAM" id="SSF52058">
    <property type="entry name" value="L domain-like"/>
    <property type="match status" value="2"/>
</dbReference>
<feature type="region of interest" description="Disordered" evidence="11">
    <location>
        <begin position="1079"/>
        <end position="1117"/>
    </location>
</feature>
<reference evidence="15" key="3">
    <citation type="journal article" date="2013" name="Nucleic Acids Res.">
        <title>The genome of Anopheles darlingi, the main neotropical malaria vector.</title>
        <authorList>
            <person name="Marinotti O."/>
            <person name="Cerqueira G.C."/>
            <person name="de Almeida L.G."/>
            <person name="Ferro M.I."/>
            <person name="Loreto E.L."/>
            <person name="Zaha A."/>
            <person name="Teixeira S.M."/>
            <person name="Wespiser A.R."/>
            <person name="Almeida E Silva A."/>
            <person name="Schlindwein A.D."/>
            <person name="Pacheco A.C."/>
            <person name="Silva A.L."/>
            <person name="Graveley B.R."/>
            <person name="Walenz B.P."/>
            <person name="Lima Bde A."/>
            <person name="Ribeiro C.A."/>
            <person name="Nunes-Silva C.G."/>
            <person name="de Carvalho C.R."/>
            <person name="Soares C.M."/>
            <person name="de Menezes C.B."/>
            <person name="Matiolli C."/>
            <person name="Caffrey D."/>
            <person name="Araujo D.A."/>
            <person name="de Oliveira D.M."/>
            <person name="Golenbock D."/>
            <person name="Grisard E.C."/>
            <person name="Fantinatti-Garboggini F."/>
            <person name="de Carvalho F.M."/>
            <person name="Barcellos F.G."/>
            <person name="Prosdocimi F."/>
            <person name="May G."/>
            <person name="Azevedo Junior G.M."/>
            <person name="Guimaraes G.M."/>
            <person name="Goldman G.H."/>
            <person name="Padilha I.Q."/>
            <person name="Batista Jda S."/>
            <person name="Ferro J.A."/>
            <person name="Ribeiro J.M."/>
            <person name="Fietto J.L."/>
            <person name="Dabbas K.M."/>
            <person name="Cerdeira L."/>
            <person name="Agnez-Lima L.F."/>
            <person name="Brocchi M."/>
            <person name="de Carvalho M.O."/>
            <person name="Teixeira Mde M."/>
            <person name="Diniz Maia Mde M."/>
            <person name="Goldman M.H."/>
            <person name="Cruz Schneider M.P."/>
            <person name="Felipe M.S."/>
            <person name="Hungria M."/>
            <person name="Nicolas M.F."/>
            <person name="Pereira M."/>
            <person name="Montes M.A."/>
            <person name="Cantao M.E."/>
            <person name="Vincentz M."/>
            <person name="Rafael M.S."/>
            <person name="Silverman N."/>
            <person name="Stoco P.H."/>
            <person name="Souza R.C."/>
            <person name="Vicentini R."/>
            <person name="Gazzinelli R.T."/>
            <person name="Neves Rde O."/>
            <person name="Silva R."/>
            <person name="Astolfi-Filho S."/>
            <person name="Maciel T.E."/>
            <person name="Urmenyi T.P."/>
            <person name="Tadei W.P."/>
            <person name="Camargo E.P."/>
            <person name="de Vasconcelos A.T."/>
        </authorList>
    </citation>
    <scope>NUCLEOTIDE SEQUENCE</scope>
</reference>
<dbReference type="InterPro" id="IPR003591">
    <property type="entry name" value="Leu-rich_rpt_typical-subtyp"/>
</dbReference>
<evidence type="ECO:0000259" key="14">
    <source>
        <dbReference type="PROSITE" id="PS50104"/>
    </source>
</evidence>
<feature type="compositionally biased region" description="Polar residues" evidence="11">
    <location>
        <begin position="1104"/>
        <end position="1117"/>
    </location>
</feature>
<keyword evidence="10" id="KW-0325">Glycoprotein</keyword>
<dbReference type="FunCoup" id="W5JUT7">
    <property type="interactions" value="67"/>
</dbReference>
<dbReference type="Pfam" id="PF13855">
    <property type="entry name" value="LRR_8"/>
    <property type="match status" value="4"/>
</dbReference>
<dbReference type="SMART" id="SM00365">
    <property type="entry name" value="LRR_SD22"/>
    <property type="match status" value="4"/>
</dbReference>
<reference evidence="15" key="2">
    <citation type="submission" date="2010-05" db="EMBL/GenBank/DDBJ databases">
        <authorList>
            <person name="Almeida L.G."/>
            <person name="Nicolas M.F."/>
            <person name="Souza R.C."/>
            <person name="Vasconcelos A.T.R."/>
        </authorList>
    </citation>
    <scope>NUCLEOTIDE SEQUENCE</scope>
</reference>
<evidence type="ECO:0000256" key="11">
    <source>
        <dbReference type="SAM" id="MobiDB-lite"/>
    </source>
</evidence>
<keyword evidence="9 15" id="KW-0675">Receptor</keyword>
<evidence type="ECO:0000313" key="16">
    <source>
        <dbReference type="EnsemblMetazoa" id="ADAC001495-PA"/>
    </source>
</evidence>
<dbReference type="InterPro" id="IPR001611">
    <property type="entry name" value="Leu-rich_rpt"/>
</dbReference>
<evidence type="ECO:0000256" key="6">
    <source>
        <dbReference type="ARBA" id="ARBA00022737"/>
    </source>
</evidence>
<dbReference type="PROSITE" id="PS51450">
    <property type="entry name" value="LRR"/>
    <property type="match status" value="2"/>
</dbReference>
<evidence type="ECO:0000256" key="13">
    <source>
        <dbReference type="SAM" id="SignalP"/>
    </source>
</evidence>
<dbReference type="eggNOG" id="KOG4641">
    <property type="taxonomic scope" value="Eukaryota"/>
</dbReference>
<evidence type="ECO:0000313" key="15">
    <source>
        <dbReference type="EMBL" id="ETN66715.1"/>
    </source>
</evidence>
<evidence type="ECO:0000256" key="3">
    <source>
        <dbReference type="ARBA" id="ARBA00022614"/>
    </source>
</evidence>
<keyword evidence="7 12" id="KW-1133">Transmembrane helix</keyword>
<dbReference type="SUPFAM" id="SSF52200">
    <property type="entry name" value="Toll/Interleukin receptor TIR domain"/>
    <property type="match status" value="1"/>
</dbReference>
<keyword evidence="4 12" id="KW-0812">Transmembrane</keyword>
<dbReference type="STRING" id="43151.W5JUT7"/>
<keyword evidence="17" id="KW-1185">Reference proteome</keyword>
<dbReference type="InterPro" id="IPR000483">
    <property type="entry name" value="Cys-rich_flank_reg_C"/>
</dbReference>
<dbReference type="VEuPathDB" id="VectorBase:ADAR2_002222"/>
<evidence type="ECO:0000256" key="2">
    <source>
        <dbReference type="ARBA" id="ARBA00009634"/>
    </source>
</evidence>
<evidence type="ECO:0000256" key="7">
    <source>
        <dbReference type="ARBA" id="ARBA00022989"/>
    </source>
</evidence>
<evidence type="ECO:0000256" key="4">
    <source>
        <dbReference type="ARBA" id="ARBA00022692"/>
    </source>
</evidence>
<comment type="subcellular location">
    <subcellularLocation>
        <location evidence="1">Membrane</location>
        <topology evidence="1">Single-pass type I membrane protein</topology>
    </subcellularLocation>
</comment>
<dbReference type="FunFam" id="3.40.50.10140:FF:000020">
    <property type="entry name" value="Blast:Protein toll"/>
    <property type="match status" value="1"/>
</dbReference>
<feature type="transmembrane region" description="Helical" evidence="12">
    <location>
        <begin position="856"/>
        <end position="882"/>
    </location>
</feature>
<evidence type="ECO:0000313" key="17">
    <source>
        <dbReference type="Proteomes" id="UP000000673"/>
    </source>
</evidence>
<dbReference type="PROSITE" id="PS50104">
    <property type="entry name" value="TIR"/>
    <property type="match status" value="1"/>
</dbReference>
<dbReference type="InterPro" id="IPR035897">
    <property type="entry name" value="Toll_tir_struct_dom_sf"/>
</dbReference>
<accession>W5JUT7</accession>
<name>W5JUT7_ANODA</name>
<dbReference type="SMART" id="SM00082">
    <property type="entry name" value="LRRCT"/>
    <property type="match status" value="2"/>
</dbReference>
<dbReference type="PANTHER" id="PTHR24365:SF541">
    <property type="entry name" value="PROTEIN TOLL-RELATED"/>
    <property type="match status" value="1"/>
</dbReference>
<dbReference type="Pfam" id="PF13676">
    <property type="entry name" value="TIR_2"/>
    <property type="match status" value="1"/>
</dbReference>
<protein>
    <submittedName>
        <fullName evidence="15">Toll-like receptor</fullName>
    </submittedName>
</protein>
<dbReference type="HOGENOM" id="CLU_009970_0_0_1"/>
<evidence type="ECO:0000256" key="8">
    <source>
        <dbReference type="ARBA" id="ARBA00023136"/>
    </source>
</evidence>
<dbReference type="AlphaFoldDB" id="W5JUT7"/>
<dbReference type="Gene3D" id="3.40.50.10140">
    <property type="entry name" value="Toll/interleukin-1 receptor homology (TIR) domain"/>
    <property type="match status" value="1"/>
</dbReference>
<dbReference type="OMA" id="EYELNCP"/>